<dbReference type="AlphaFoldDB" id="A0A1G2KA36"/>
<feature type="transmembrane region" description="Helical" evidence="1">
    <location>
        <begin position="32"/>
        <end position="54"/>
    </location>
</feature>
<dbReference type="Proteomes" id="UP000177152">
    <property type="component" value="Unassembled WGS sequence"/>
</dbReference>
<keyword evidence="1" id="KW-0472">Membrane</keyword>
<gene>
    <name evidence="2" type="ORF">A2633_06160</name>
</gene>
<accession>A0A1G2KA36</accession>
<proteinExistence type="predicted"/>
<evidence type="ECO:0000313" key="3">
    <source>
        <dbReference type="Proteomes" id="UP000177152"/>
    </source>
</evidence>
<feature type="transmembrane region" description="Helical" evidence="1">
    <location>
        <begin position="7"/>
        <end position="26"/>
    </location>
</feature>
<evidence type="ECO:0000256" key="1">
    <source>
        <dbReference type="SAM" id="Phobius"/>
    </source>
</evidence>
<keyword evidence="1" id="KW-1133">Transmembrane helix</keyword>
<evidence type="ECO:0000313" key="2">
    <source>
        <dbReference type="EMBL" id="OGZ95278.1"/>
    </source>
</evidence>
<reference evidence="2 3" key="1">
    <citation type="journal article" date="2016" name="Nat. Commun.">
        <title>Thousands of microbial genomes shed light on interconnected biogeochemical processes in an aquifer system.</title>
        <authorList>
            <person name="Anantharaman K."/>
            <person name="Brown C.T."/>
            <person name="Hug L.A."/>
            <person name="Sharon I."/>
            <person name="Castelle C.J."/>
            <person name="Probst A.J."/>
            <person name="Thomas B.C."/>
            <person name="Singh A."/>
            <person name="Wilkins M.J."/>
            <person name="Karaoz U."/>
            <person name="Brodie E.L."/>
            <person name="Williams K.H."/>
            <person name="Hubbard S.S."/>
            <person name="Banfield J.F."/>
        </authorList>
    </citation>
    <scope>NUCLEOTIDE SEQUENCE [LARGE SCALE GENOMIC DNA]</scope>
</reference>
<protein>
    <submittedName>
        <fullName evidence="2">Uncharacterized protein</fullName>
    </submittedName>
</protein>
<dbReference type="EMBL" id="MHQC01000014">
    <property type="protein sequence ID" value="OGZ95278.1"/>
    <property type="molecule type" value="Genomic_DNA"/>
</dbReference>
<name>A0A1G2KA36_9BACT</name>
<organism evidence="2 3">
    <name type="scientific">Candidatus Sungbacteria bacterium RIFCSPHIGHO2_01_FULL_47_32</name>
    <dbReference type="NCBI Taxonomy" id="1802264"/>
    <lineage>
        <taxon>Bacteria</taxon>
        <taxon>Candidatus Sungiibacteriota</taxon>
    </lineage>
</organism>
<sequence>MKSENLGILAILIGVVVLIASLVILTPSGPTFLSKSLALVGVFLCLVGYAIEALSRRTKNPR</sequence>
<keyword evidence="1" id="KW-0812">Transmembrane</keyword>
<comment type="caution">
    <text evidence="2">The sequence shown here is derived from an EMBL/GenBank/DDBJ whole genome shotgun (WGS) entry which is preliminary data.</text>
</comment>